<dbReference type="AlphaFoldDB" id="A0A8J3NCB9"/>
<dbReference type="EMBL" id="BOMB01000029">
    <property type="protein sequence ID" value="GID14194.1"/>
    <property type="molecule type" value="Genomic_DNA"/>
</dbReference>
<keyword evidence="2" id="KW-1185">Reference proteome</keyword>
<dbReference type="Proteomes" id="UP000612808">
    <property type="component" value="Unassembled WGS sequence"/>
</dbReference>
<accession>A0A8J3NCB9</accession>
<gene>
    <name evidence="1" type="ORF">Aru02nite_50830</name>
</gene>
<protein>
    <submittedName>
        <fullName evidence="1">Uncharacterized protein</fullName>
    </submittedName>
</protein>
<reference evidence="1" key="1">
    <citation type="submission" date="2021-01" db="EMBL/GenBank/DDBJ databases">
        <title>Whole genome shotgun sequence of Actinocatenispora rupis NBRC 107355.</title>
        <authorList>
            <person name="Komaki H."/>
            <person name="Tamura T."/>
        </authorList>
    </citation>
    <scope>NUCLEOTIDE SEQUENCE</scope>
    <source>
        <strain evidence="1">NBRC 107355</strain>
    </source>
</reference>
<organism evidence="1 2">
    <name type="scientific">Actinocatenispora rupis</name>
    <dbReference type="NCBI Taxonomy" id="519421"/>
    <lineage>
        <taxon>Bacteria</taxon>
        <taxon>Bacillati</taxon>
        <taxon>Actinomycetota</taxon>
        <taxon>Actinomycetes</taxon>
        <taxon>Micromonosporales</taxon>
        <taxon>Micromonosporaceae</taxon>
        <taxon>Actinocatenispora</taxon>
    </lineage>
</organism>
<sequence>MPEGSESALVAEVARVTVASGGATADLAARLLVPPADVWYFPRFPGRTRIVGVAGLAGSVAAFVAEHRRLLVGRGLLLGTWINPATGACFLDLITQAPSRRAGLTLARRYSREDGRRIIALCNPFRGTTVPVWDDAP</sequence>
<dbReference type="RefSeq" id="WP_203661922.1">
    <property type="nucleotide sequence ID" value="NZ_BAAAZM010000001.1"/>
</dbReference>
<name>A0A8J3NCB9_9ACTN</name>
<comment type="caution">
    <text evidence="1">The sequence shown here is derived from an EMBL/GenBank/DDBJ whole genome shotgun (WGS) entry which is preliminary data.</text>
</comment>
<proteinExistence type="predicted"/>
<evidence type="ECO:0000313" key="2">
    <source>
        <dbReference type="Proteomes" id="UP000612808"/>
    </source>
</evidence>
<evidence type="ECO:0000313" key="1">
    <source>
        <dbReference type="EMBL" id="GID14194.1"/>
    </source>
</evidence>